<accession>A0A8H6KQY9</accession>
<dbReference type="AlphaFoldDB" id="A0A8H6KQY9"/>
<evidence type="ECO:0000313" key="2">
    <source>
        <dbReference type="Proteomes" id="UP000654918"/>
    </source>
</evidence>
<dbReference type="EMBL" id="WIGO01000036">
    <property type="protein sequence ID" value="KAF6835900.1"/>
    <property type="molecule type" value="Genomic_DNA"/>
</dbReference>
<organism evidence="1 2">
    <name type="scientific">Colletotrichum plurivorum</name>
    <dbReference type="NCBI Taxonomy" id="2175906"/>
    <lineage>
        <taxon>Eukaryota</taxon>
        <taxon>Fungi</taxon>
        <taxon>Dikarya</taxon>
        <taxon>Ascomycota</taxon>
        <taxon>Pezizomycotina</taxon>
        <taxon>Sordariomycetes</taxon>
        <taxon>Hypocreomycetidae</taxon>
        <taxon>Glomerellales</taxon>
        <taxon>Glomerellaceae</taxon>
        <taxon>Colletotrichum</taxon>
        <taxon>Colletotrichum orchidearum species complex</taxon>
    </lineage>
</organism>
<sequence>MDLTERAGIAFRNLNDLRLLFVPGEDPELQDLRLEAINKFVSRYKQAKDCREELRKLHTNLDDNPSILPSLFTSPYVDDVEEKLRVLGQLMADGHCEEFDEGIE</sequence>
<gene>
    <name evidence="1" type="ORF">CPLU01_04003</name>
</gene>
<evidence type="ECO:0000313" key="1">
    <source>
        <dbReference type="EMBL" id="KAF6835900.1"/>
    </source>
</evidence>
<proteinExistence type="predicted"/>
<reference evidence="1" key="1">
    <citation type="journal article" date="2020" name="Phytopathology">
        <title>Genome Sequence Resources of Colletotrichum truncatum, C. plurivorum, C. musicola, and C. sojae: Four Species Pathogenic to Soybean (Glycine max).</title>
        <authorList>
            <person name="Rogerio F."/>
            <person name="Boufleur T.R."/>
            <person name="Ciampi-Guillardi M."/>
            <person name="Sukno S.A."/>
            <person name="Thon M.R."/>
            <person name="Massola Junior N.S."/>
            <person name="Baroncelli R."/>
        </authorList>
    </citation>
    <scope>NUCLEOTIDE SEQUENCE</scope>
    <source>
        <strain evidence="1">LFN00145</strain>
    </source>
</reference>
<keyword evidence="2" id="KW-1185">Reference proteome</keyword>
<name>A0A8H6KQY9_9PEZI</name>
<protein>
    <submittedName>
        <fullName evidence="1">Uncharacterized protein</fullName>
    </submittedName>
</protein>
<comment type="caution">
    <text evidence="1">The sequence shown here is derived from an EMBL/GenBank/DDBJ whole genome shotgun (WGS) entry which is preliminary data.</text>
</comment>
<dbReference type="Proteomes" id="UP000654918">
    <property type="component" value="Unassembled WGS sequence"/>
</dbReference>